<protein>
    <submittedName>
        <fullName evidence="1">Uncharacterized protein</fullName>
    </submittedName>
</protein>
<feature type="non-terminal residue" evidence="1">
    <location>
        <position position="1"/>
    </location>
</feature>
<dbReference type="AlphaFoldDB" id="A0A0K2TFG4"/>
<dbReference type="EMBL" id="HACA01006961">
    <property type="protein sequence ID" value="CDW24322.1"/>
    <property type="molecule type" value="Transcribed_RNA"/>
</dbReference>
<sequence>DFYFILISLYFFFSLFTSFENYKKNLNWGKVGEEGEVCFVLTKKTKNTNIQSNSRAVDIIKMEEGGYYIEGRYLN</sequence>
<evidence type="ECO:0000313" key="1">
    <source>
        <dbReference type="EMBL" id="CDW24322.1"/>
    </source>
</evidence>
<organism evidence="1">
    <name type="scientific">Lepeophtheirus salmonis</name>
    <name type="common">Salmon louse</name>
    <name type="synonym">Caligus salmonis</name>
    <dbReference type="NCBI Taxonomy" id="72036"/>
    <lineage>
        <taxon>Eukaryota</taxon>
        <taxon>Metazoa</taxon>
        <taxon>Ecdysozoa</taxon>
        <taxon>Arthropoda</taxon>
        <taxon>Crustacea</taxon>
        <taxon>Multicrustacea</taxon>
        <taxon>Hexanauplia</taxon>
        <taxon>Copepoda</taxon>
        <taxon>Siphonostomatoida</taxon>
        <taxon>Caligidae</taxon>
        <taxon>Lepeophtheirus</taxon>
    </lineage>
</organism>
<accession>A0A0K2TFG4</accession>
<proteinExistence type="predicted"/>
<reference evidence="1" key="1">
    <citation type="submission" date="2014-05" db="EMBL/GenBank/DDBJ databases">
        <authorList>
            <person name="Chronopoulou M."/>
        </authorList>
    </citation>
    <scope>NUCLEOTIDE SEQUENCE</scope>
    <source>
        <tissue evidence="1">Whole organism</tissue>
    </source>
</reference>
<name>A0A0K2TFG4_LEPSM</name>